<dbReference type="RefSeq" id="XP_008075802.1">
    <property type="nucleotide sequence ID" value="XM_008077611.1"/>
</dbReference>
<dbReference type="CDD" id="cd08760">
    <property type="entry name" value="Cyt_b561_FRRS1_like"/>
    <property type="match status" value="1"/>
</dbReference>
<dbReference type="PANTHER" id="PTHR47797">
    <property type="entry name" value="DEHYDROGENASE, PUTATIVE (AFU_ORTHOLOGUE AFUA_8G05805)-RELATED"/>
    <property type="match status" value="1"/>
</dbReference>
<evidence type="ECO:0000256" key="8">
    <source>
        <dbReference type="SAM" id="Phobius"/>
    </source>
</evidence>
<dbReference type="SUPFAM" id="SSF49344">
    <property type="entry name" value="CBD9-like"/>
    <property type="match status" value="1"/>
</dbReference>
<dbReference type="Pfam" id="PF16010">
    <property type="entry name" value="CDH-cyt"/>
    <property type="match status" value="1"/>
</dbReference>
<evidence type="ECO:0000256" key="1">
    <source>
        <dbReference type="ARBA" id="ARBA00004370"/>
    </source>
</evidence>
<keyword evidence="5 8" id="KW-1133">Transmembrane helix</keyword>
<dbReference type="InterPro" id="IPR015920">
    <property type="entry name" value="Cellobiose_DH-like_cyt"/>
</dbReference>
<keyword evidence="6 8" id="KW-0472">Membrane</keyword>
<feature type="chain" id="PRO_5004519745" evidence="9">
    <location>
        <begin position="22"/>
        <end position="438"/>
    </location>
</feature>
<evidence type="ECO:0000313" key="12">
    <source>
        <dbReference type="EMBL" id="EPE36487.1"/>
    </source>
</evidence>
<dbReference type="Gene3D" id="2.60.40.1210">
    <property type="entry name" value="Cellobiose dehydrogenase, cytochrome domain"/>
    <property type="match status" value="1"/>
</dbReference>
<dbReference type="Gene3D" id="1.20.120.1770">
    <property type="match status" value="1"/>
</dbReference>
<dbReference type="InterPro" id="IPR006593">
    <property type="entry name" value="Cyt_b561/ferric_Rdtase_TM"/>
</dbReference>
<dbReference type="KEGG" id="glz:GLAREA_08650"/>
<evidence type="ECO:0000256" key="6">
    <source>
        <dbReference type="ARBA" id="ARBA00023136"/>
    </source>
</evidence>
<dbReference type="EMBL" id="KE145352">
    <property type="protein sequence ID" value="EPE36487.1"/>
    <property type="molecule type" value="Genomic_DNA"/>
</dbReference>
<dbReference type="OMA" id="MSIVFIA"/>
<keyword evidence="2" id="KW-0813">Transport</keyword>
<dbReference type="CDD" id="cd09630">
    <property type="entry name" value="CDH_like_cytochrome"/>
    <property type="match status" value="1"/>
</dbReference>
<keyword evidence="4" id="KW-0249">Electron transport</keyword>
<sequence>MMLAINVFGSVVALLAPLVSSLAVFEAPVTNGPVYSVGIPSTSAISTSQQGSLYFSITAPTSYQWVGLGIGARMAQATIFVMYADGNGNITLSGRAGKGHVMPQLDTTLMEGVTLLSGSGIVDGKMIANVKCTTCKLSSDKTSNAAPWIAAWNQGSALNTANLGASINQHSDESYAQFNFDLSKAALASDSNPFVAAAVNNPSTTDSSGNSPTSLSNVASGPTATSTPVSNSGPDTSSATSSTITNDGSAEKSENYQKAHGIIMGLVVTTFLPAGAIFVRLHGHAWIHAGIQLLSLVCMIVGLGLGIELAKLEDLLFNNTHSIFGVAVVALFLVQPLLGLVHHFMFRKTQSRNMFSHIHVWYGRALMILAVVNGGLGLQLADNSTGGTIAYSVIAGVFGAGYIASVLVKRKGKPLTMGKLGKGGEQFSSQDSRDQVAH</sequence>
<accession>S3DDI2</accession>
<dbReference type="GO" id="GO:0016020">
    <property type="term" value="C:membrane"/>
    <property type="evidence" value="ECO:0007669"/>
    <property type="project" value="UniProtKB-SubCell"/>
</dbReference>
<dbReference type="OrthoDB" id="19261at2759"/>
<dbReference type="GeneID" id="19467698"/>
<dbReference type="SMART" id="SM00664">
    <property type="entry name" value="DoH"/>
    <property type="match status" value="1"/>
</dbReference>
<dbReference type="SMART" id="SM00665">
    <property type="entry name" value="B561"/>
    <property type="match status" value="1"/>
</dbReference>
<protein>
    <submittedName>
        <fullName evidence="12">CBD9-like protein</fullName>
    </submittedName>
</protein>
<keyword evidence="9" id="KW-0732">Signal</keyword>
<evidence type="ECO:0000259" key="10">
    <source>
        <dbReference type="SMART" id="SM00664"/>
    </source>
</evidence>
<feature type="compositionally biased region" description="Polar residues" evidence="7">
    <location>
        <begin position="200"/>
        <end position="248"/>
    </location>
</feature>
<evidence type="ECO:0000256" key="3">
    <source>
        <dbReference type="ARBA" id="ARBA00022692"/>
    </source>
</evidence>
<organism evidence="12 13">
    <name type="scientific">Glarea lozoyensis (strain ATCC 20868 / MF5171)</name>
    <dbReference type="NCBI Taxonomy" id="1116229"/>
    <lineage>
        <taxon>Eukaryota</taxon>
        <taxon>Fungi</taxon>
        <taxon>Dikarya</taxon>
        <taxon>Ascomycota</taxon>
        <taxon>Pezizomycotina</taxon>
        <taxon>Leotiomycetes</taxon>
        <taxon>Helotiales</taxon>
        <taxon>Helotiaceae</taxon>
        <taxon>Glarea</taxon>
    </lineage>
</organism>
<dbReference type="STRING" id="1116229.S3DDI2"/>
<feature type="domain" description="DOMON" evidence="10">
    <location>
        <begin position="65"/>
        <end position="153"/>
    </location>
</feature>
<feature type="transmembrane region" description="Helical" evidence="8">
    <location>
        <begin position="291"/>
        <end position="310"/>
    </location>
</feature>
<feature type="domain" description="Cytochrome b561" evidence="11">
    <location>
        <begin position="259"/>
        <end position="378"/>
    </location>
</feature>
<keyword evidence="3 8" id="KW-0812">Transmembrane</keyword>
<dbReference type="Proteomes" id="UP000016922">
    <property type="component" value="Unassembled WGS sequence"/>
</dbReference>
<dbReference type="AlphaFoldDB" id="S3DDI2"/>
<evidence type="ECO:0000313" key="13">
    <source>
        <dbReference type="Proteomes" id="UP000016922"/>
    </source>
</evidence>
<evidence type="ECO:0000259" key="11">
    <source>
        <dbReference type="SMART" id="SM00665"/>
    </source>
</evidence>
<feature type="region of interest" description="Disordered" evidence="7">
    <location>
        <begin position="199"/>
        <end position="251"/>
    </location>
</feature>
<keyword evidence="13" id="KW-1185">Reference proteome</keyword>
<evidence type="ECO:0000256" key="5">
    <source>
        <dbReference type="ARBA" id="ARBA00022989"/>
    </source>
</evidence>
<dbReference type="InterPro" id="IPR005018">
    <property type="entry name" value="DOMON_domain"/>
</dbReference>
<evidence type="ECO:0000256" key="4">
    <source>
        <dbReference type="ARBA" id="ARBA00022982"/>
    </source>
</evidence>
<dbReference type="HOGENOM" id="CLU_031471_1_0_1"/>
<evidence type="ECO:0000256" key="9">
    <source>
        <dbReference type="SAM" id="SignalP"/>
    </source>
</evidence>
<evidence type="ECO:0000256" key="2">
    <source>
        <dbReference type="ARBA" id="ARBA00022448"/>
    </source>
</evidence>
<reference evidence="12 13" key="1">
    <citation type="journal article" date="2013" name="BMC Genomics">
        <title>Genomics-driven discovery of the pneumocandin biosynthetic gene cluster in the fungus Glarea lozoyensis.</title>
        <authorList>
            <person name="Chen L."/>
            <person name="Yue Q."/>
            <person name="Zhang X."/>
            <person name="Xiang M."/>
            <person name="Wang C."/>
            <person name="Li S."/>
            <person name="Che Y."/>
            <person name="Ortiz-Lopez F.J."/>
            <person name="Bills G.F."/>
            <person name="Liu X."/>
            <person name="An Z."/>
        </authorList>
    </citation>
    <scope>NUCLEOTIDE SEQUENCE [LARGE SCALE GENOMIC DNA]</scope>
    <source>
        <strain evidence="13">ATCC 20868 / MF5171</strain>
    </source>
</reference>
<dbReference type="PANTHER" id="PTHR47797:SF4">
    <property type="entry name" value="DOMON DOMAIN-CONTAINING PROTEIN"/>
    <property type="match status" value="1"/>
</dbReference>
<feature type="transmembrane region" description="Helical" evidence="8">
    <location>
        <begin position="361"/>
        <end position="381"/>
    </location>
</feature>
<feature type="transmembrane region" description="Helical" evidence="8">
    <location>
        <begin position="322"/>
        <end position="341"/>
    </location>
</feature>
<feature type="transmembrane region" description="Helical" evidence="8">
    <location>
        <begin position="259"/>
        <end position="279"/>
    </location>
</feature>
<comment type="subcellular location">
    <subcellularLocation>
        <location evidence="1">Membrane</location>
    </subcellularLocation>
</comment>
<feature type="signal peptide" evidence="9">
    <location>
        <begin position="1"/>
        <end position="21"/>
    </location>
</feature>
<dbReference type="Pfam" id="PF03188">
    <property type="entry name" value="Cytochrom_B561"/>
    <property type="match status" value="1"/>
</dbReference>
<dbReference type="eggNOG" id="ENOG502S50Z">
    <property type="taxonomic scope" value="Eukaryota"/>
</dbReference>
<proteinExistence type="predicted"/>
<feature type="transmembrane region" description="Helical" evidence="8">
    <location>
        <begin position="387"/>
        <end position="408"/>
    </location>
</feature>
<evidence type="ECO:0000256" key="7">
    <source>
        <dbReference type="SAM" id="MobiDB-lite"/>
    </source>
</evidence>
<name>S3DDI2_GLAL2</name>
<gene>
    <name evidence="12" type="ORF">GLAREA_08650</name>
</gene>